<name>A0A0N4V9E9_ENTVE</name>
<evidence type="ECO:0000313" key="1">
    <source>
        <dbReference type="EMBL" id="VDD91830.1"/>
    </source>
</evidence>
<dbReference type="EMBL" id="UXUI01008569">
    <property type="protein sequence ID" value="VDD91830.1"/>
    <property type="molecule type" value="Genomic_DNA"/>
</dbReference>
<reference evidence="3" key="1">
    <citation type="submission" date="2017-02" db="UniProtKB">
        <authorList>
            <consortium name="WormBaseParasite"/>
        </authorList>
    </citation>
    <scope>IDENTIFICATION</scope>
</reference>
<evidence type="ECO:0000313" key="2">
    <source>
        <dbReference type="Proteomes" id="UP000274131"/>
    </source>
</evidence>
<dbReference type="AlphaFoldDB" id="A0A0N4V9E9"/>
<dbReference type="Proteomes" id="UP000274131">
    <property type="component" value="Unassembled WGS sequence"/>
</dbReference>
<evidence type="ECO:0000313" key="3">
    <source>
        <dbReference type="WBParaSite" id="EVEC_0000706001-mRNA-1"/>
    </source>
</evidence>
<reference evidence="1 2" key="2">
    <citation type="submission" date="2018-10" db="EMBL/GenBank/DDBJ databases">
        <authorList>
            <consortium name="Pathogen Informatics"/>
        </authorList>
    </citation>
    <scope>NUCLEOTIDE SEQUENCE [LARGE SCALE GENOMIC DNA]</scope>
</reference>
<dbReference type="WBParaSite" id="EVEC_0000706001-mRNA-1">
    <property type="protein sequence ID" value="EVEC_0000706001-mRNA-1"/>
    <property type="gene ID" value="EVEC_0000706001"/>
</dbReference>
<organism evidence="3">
    <name type="scientific">Enterobius vermicularis</name>
    <name type="common">Human pinworm</name>
    <dbReference type="NCBI Taxonomy" id="51028"/>
    <lineage>
        <taxon>Eukaryota</taxon>
        <taxon>Metazoa</taxon>
        <taxon>Ecdysozoa</taxon>
        <taxon>Nematoda</taxon>
        <taxon>Chromadorea</taxon>
        <taxon>Rhabditida</taxon>
        <taxon>Spirurina</taxon>
        <taxon>Oxyuridomorpha</taxon>
        <taxon>Oxyuroidea</taxon>
        <taxon>Oxyuridae</taxon>
        <taxon>Enterobius</taxon>
    </lineage>
</organism>
<protein>
    <submittedName>
        <fullName evidence="3">FZ domain-containing protein</fullName>
    </submittedName>
</protein>
<gene>
    <name evidence="1" type="ORF">EVEC_LOCUS6581</name>
</gene>
<accession>A0A0N4V9E9</accession>
<sequence>MAFTERCEQYNRTVIPESCTSRRDIIAHECFAACLRIGKNYYPPTHCPEMVQNDDWCIGPEVPRAELPMAKRDLSAILGLK</sequence>
<proteinExistence type="predicted"/>
<keyword evidence="2" id="KW-1185">Reference proteome</keyword>